<dbReference type="STRING" id="644358.A0A0C4DLN7"/>
<evidence type="ECO:0000313" key="4">
    <source>
        <dbReference type="EnsemblFungi" id="MAPG_00682T0"/>
    </source>
</evidence>
<dbReference type="EnsemblFungi" id="MAPG_00682T0">
    <property type="protein sequence ID" value="MAPG_00682T0"/>
    <property type="gene ID" value="MAPG_00682"/>
</dbReference>
<dbReference type="AlphaFoldDB" id="A0A0C4DLN7"/>
<organism evidence="4 5">
    <name type="scientific">Magnaporthiopsis poae (strain ATCC 64411 / 73-15)</name>
    <name type="common">Kentucky bluegrass fungus</name>
    <name type="synonym">Magnaporthe poae</name>
    <dbReference type="NCBI Taxonomy" id="644358"/>
    <lineage>
        <taxon>Eukaryota</taxon>
        <taxon>Fungi</taxon>
        <taxon>Dikarya</taxon>
        <taxon>Ascomycota</taxon>
        <taxon>Pezizomycotina</taxon>
        <taxon>Sordariomycetes</taxon>
        <taxon>Sordariomycetidae</taxon>
        <taxon>Magnaporthales</taxon>
        <taxon>Magnaporthaceae</taxon>
        <taxon>Magnaporthiopsis</taxon>
    </lineage>
</organism>
<dbReference type="Gene3D" id="1.10.286.70">
    <property type="entry name" value="Get5 dimerization domain"/>
    <property type="match status" value="1"/>
</dbReference>
<dbReference type="EMBL" id="ADBL01000160">
    <property type="status" value="NOT_ANNOTATED_CDS"/>
    <property type="molecule type" value="Genomic_DNA"/>
</dbReference>
<proteinExistence type="predicted"/>
<reference evidence="4" key="5">
    <citation type="submission" date="2015-06" db="UniProtKB">
        <authorList>
            <consortium name="EnsemblFungi"/>
        </authorList>
    </citation>
    <scope>IDENTIFICATION</scope>
    <source>
        <strain evidence="4">ATCC 64411</strain>
    </source>
</reference>
<reference evidence="3" key="2">
    <citation type="submission" date="2010-05" db="EMBL/GenBank/DDBJ databases">
        <title>The Genome Sequence of Magnaporthe poae strain ATCC 64411.</title>
        <authorList>
            <consortium name="The Broad Institute Genome Sequencing Platform"/>
            <consortium name="Broad Institute Genome Sequencing Center for Infectious Disease"/>
            <person name="Ma L.-J."/>
            <person name="Dead R."/>
            <person name="Young S."/>
            <person name="Zeng Q."/>
            <person name="Koehrsen M."/>
            <person name="Alvarado L."/>
            <person name="Berlin A."/>
            <person name="Chapman S.B."/>
            <person name="Chen Z."/>
            <person name="Freedman E."/>
            <person name="Gellesch M."/>
            <person name="Goldberg J."/>
            <person name="Griggs A."/>
            <person name="Gujja S."/>
            <person name="Heilman E.R."/>
            <person name="Heiman D."/>
            <person name="Hepburn T."/>
            <person name="Howarth C."/>
            <person name="Jen D."/>
            <person name="Larson L."/>
            <person name="Mehta T."/>
            <person name="Neiman D."/>
            <person name="Pearson M."/>
            <person name="Roberts A."/>
            <person name="Saif S."/>
            <person name="Shea T."/>
            <person name="Shenoy N."/>
            <person name="Sisk P."/>
            <person name="Stolte C."/>
            <person name="Sykes S."/>
            <person name="Walk T."/>
            <person name="White J."/>
            <person name="Yandava C."/>
            <person name="Haas B."/>
            <person name="Nusbaum C."/>
            <person name="Birren B."/>
        </authorList>
    </citation>
    <scope>NUCLEOTIDE SEQUENCE</scope>
    <source>
        <strain evidence="3">ATCC 64411</strain>
    </source>
</reference>
<feature type="compositionally biased region" description="Polar residues" evidence="1">
    <location>
        <begin position="19"/>
        <end position="30"/>
    </location>
</feature>
<dbReference type="OrthoDB" id="5366541at2759"/>
<sequence length="75" mass="7991">MVLGGGTAAAPKADDGADQASTSSAPTAQGVSGAEAVKSEEFWVDLRGFLLQRVRDEKYADELFNTFRKGWEGKP</sequence>
<gene>
    <name evidence="3" type="ORF">MAPG_00682</name>
</gene>
<evidence type="ECO:0000313" key="3">
    <source>
        <dbReference type="EMBL" id="KLU81597.1"/>
    </source>
</evidence>
<reference evidence="5" key="1">
    <citation type="submission" date="2010-05" db="EMBL/GenBank/DDBJ databases">
        <title>The genome sequence of Magnaporthe poae strain ATCC 64411.</title>
        <authorList>
            <person name="Ma L.-J."/>
            <person name="Dead R."/>
            <person name="Young S."/>
            <person name="Zeng Q."/>
            <person name="Koehrsen M."/>
            <person name="Alvarado L."/>
            <person name="Berlin A."/>
            <person name="Chapman S.B."/>
            <person name="Chen Z."/>
            <person name="Freedman E."/>
            <person name="Gellesch M."/>
            <person name="Goldberg J."/>
            <person name="Griggs A."/>
            <person name="Gujja S."/>
            <person name="Heilman E.R."/>
            <person name="Heiman D."/>
            <person name="Hepburn T."/>
            <person name="Howarth C."/>
            <person name="Jen D."/>
            <person name="Larson L."/>
            <person name="Mehta T."/>
            <person name="Neiman D."/>
            <person name="Pearson M."/>
            <person name="Roberts A."/>
            <person name="Saif S."/>
            <person name="Shea T."/>
            <person name="Shenoy N."/>
            <person name="Sisk P."/>
            <person name="Stolte C."/>
            <person name="Sykes S."/>
            <person name="Walk T."/>
            <person name="White J."/>
            <person name="Yandava C."/>
            <person name="Haas B."/>
            <person name="Nusbaum C."/>
            <person name="Birren B."/>
        </authorList>
    </citation>
    <scope>NUCLEOTIDE SEQUENCE [LARGE SCALE GENOMIC DNA]</scope>
    <source>
        <strain evidence="5">ATCC 64411 / 73-15</strain>
    </source>
</reference>
<dbReference type="InterPro" id="IPR049256">
    <property type="entry name" value="Get5_C"/>
</dbReference>
<dbReference type="Proteomes" id="UP000011715">
    <property type="component" value="Unassembled WGS sequence"/>
</dbReference>
<reference evidence="3" key="3">
    <citation type="submission" date="2011-03" db="EMBL/GenBank/DDBJ databases">
        <title>Annotation of Magnaporthe poae ATCC 64411.</title>
        <authorList>
            <person name="Ma L.-J."/>
            <person name="Dead R."/>
            <person name="Young S.K."/>
            <person name="Zeng Q."/>
            <person name="Gargeya S."/>
            <person name="Fitzgerald M."/>
            <person name="Haas B."/>
            <person name="Abouelleil A."/>
            <person name="Alvarado L."/>
            <person name="Arachchi H.M."/>
            <person name="Berlin A."/>
            <person name="Brown A."/>
            <person name="Chapman S.B."/>
            <person name="Chen Z."/>
            <person name="Dunbar C."/>
            <person name="Freedman E."/>
            <person name="Gearin G."/>
            <person name="Gellesch M."/>
            <person name="Goldberg J."/>
            <person name="Griggs A."/>
            <person name="Gujja S."/>
            <person name="Heiman D."/>
            <person name="Howarth C."/>
            <person name="Larson L."/>
            <person name="Lui A."/>
            <person name="MacDonald P.J.P."/>
            <person name="Mehta T."/>
            <person name="Montmayeur A."/>
            <person name="Murphy C."/>
            <person name="Neiman D."/>
            <person name="Pearson M."/>
            <person name="Priest M."/>
            <person name="Roberts A."/>
            <person name="Saif S."/>
            <person name="Shea T."/>
            <person name="Shenoy N."/>
            <person name="Sisk P."/>
            <person name="Stolte C."/>
            <person name="Sykes S."/>
            <person name="Yandava C."/>
            <person name="Wortman J."/>
            <person name="Nusbaum C."/>
            <person name="Birren B."/>
        </authorList>
    </citation>
    <scope>NUCLEOTIDE SEQUENCE</scope>
    <source>
        <strain evidence="3">ATCC 64411</strain>
    </source>
</reference>
<evidence type="ECO:0000256" key="1">
    <source>
        <dbReference type="SAM" id="MobiDB-lite"/>
    </source>
</evidence>
<protein>
    <recommendedName>
        <fullName evidence="2">Get5 C-terminal domain-containing protein</fullName>
    </recommendedName>
</protein>
<dbReference type="EMBL" id="GL876966">
    <property type="protein sequence ID" value="KLU81597.1"/>
    <property type="molecule type" value="Genomic_DNA"/>
</dbReference>
<feature type="domain" description="Get5 C-terminal" evidence="2">
    <location>
        <begin position="25"/>
        <end position="73"/>
    </location>
</feature>
<feature type="region of interest" description="Disordered" evidence="1">
    <location>
        <begin position="1"/>
        <end position="36"/>
    </location>
</feature>
<evidence type="ECO:0000313" key="5">
    <source>
        <dbReference type="Proteomes" id="UP000011715"/>
    </source>
</evidence>
<dbReference type="Pfam" id="PF17183">
    <property type="entry name" value="Get5_C"/>
    <property type="match status" value="1"/>
</dbReference>
<evidence type="ECO:0000259" key="2">
    <source>
        <dbReference type="Pfam" id="PF17183"/>
    </source>
</evidence>
<dbReference type="VEuPathDB" id="FungiDB:MAPG_00682"/>
<dbReference type="eggNOG" id="ENOG502S36W">
    <property type="taxonomic scope" value="Eukaryota"/>
</dbReference>
<accession>A0A0C4DLN7</accession>
<reference evidence="4" key="4">
    <citation type="journal article" date="2015" name="G3 (Bethesda)">
        <title>Genome sequences of three phytopathogenic species of the Magnaporthaceae family of fungi.</title>
        <authorList>
            <person name="Okagaki L.H."/>
            <person name="Nunes C.C."/>
            <person name="Sailsbery J."/>
            <person name="Clay B."/>
            <person name="Brown D."/>
            <person name="John T."/>
            <person name="Oh Y."/>
            <person name="Young N."/>
            <person name="Fitzgerald M."/>
            <person name="Haas B.J."/>
            <person name="Zeng Q."/>
            <person name="Young S."/>
            <person name="Adiconis X."/>
            <person name="Fan L."/>
            <person name="Levin J.Z."/>
            <person name="Mitchell T.K."/>
            <person name="Okubara P.A."/>
            <person name="Farman M.L."/>
            <person name="Kohn L.M."/>
            <person name="Birren B."/>
            <person name="Ma L.-J."/>
            <person name="Dean R.A."/>
        </authorList>
    </citation>
    <scope>NUCLEOTIDE SEQUENCE</scope>
    <source>
        <strain evidence="4">ATCC 64411 / 73-15</strain>
    </source>
</reference>
<keyword evidence="5" id="KW-1185">Reference proteome</keyword>
<name>A0A0C4DLN7_MAGP6</name>